<feature type="region of interest" description="Disordered" evidence="6">
    <location>
        <begin position="1"/>
        <end position="51"/>
    </location>
</feature>
<feature type="compositionally biased region" description="Low complexity" evidence="6">
    <location>
        <begin position="29"/>
        <end position="45"/>
    </location>
</feature>
<comment type="caution">
    <text evidence="8">The sequence shown here is derived from an EMBL/GenBank/DDBJ whole genome shotgun (WGS) entry which is preliminary data.</text>
</comment>
<keyword evidence="3 7" id="KW-0812">Transmembrane</keyword>
<dbReference type="PANTHER" id="PTHR23513">
    <property type="entry name" value="INTEGRAL MEMBRANE EFFLUX PROTEIN-RELATED"/>
    <property type="match status" value="1"/>
</dbReference>
<evidence type="ECO:0000256" key="4">
    <source>
        <dbReference type="ARBA" id="ARBA00022989"/>
    </source>
</evidence>
<feature type="transmembrane region" description="Helical" evidence="7">
    <location>
        <begin position="138"/>
        <end position="158"/>
    </location>
</feature>
<dbReference type="InterPro" id="IPR011701">
    <property type="entry name" value="MFS"/>
</dbReference>
<feature type="transmembrane region" description="Helical" evidence="7">
    <location>
        <begin position="164"/>
        <end position="182"/>
    </location>
</feature>
<feature type="transmembrane region" description="Helical" evidence="7">
    <location>
        <begin position="203"/>
        <end position="224"/>
    </location>
</feature>
<evidence type="ECO:0000313" key="9">
    <source>
        <dbReference type="Proteomes" id="UP001501612"/>
    </source>
</evidence>
<evidence type="ECO:0000256" key="3">
    <source>
        <dbReference type="ARBA" id="ARBA00022692"/>
    </source>
</evidence>
<evidence type="ECO:0000256" key="1">
    <source>
        <dbReference type="ARBA" id="ARBA00004651"/>
    </source>
</evidence>
<evidence type="ECO:0000256" key="2">
    <source>
        <dbReference type="ARBA" id="ARBA00022475"/>
    </source>
</evidence>
<feature type="transmembrane region" description="Helical" evidence="7">
    <location>
        <begin position="77"/>
        <end position="96"/>
    </location>
</feature>
<dbReference type="EMBL" id="BAAAMY010000007">
    <property type="protein sequence ID" value="GAA1927545.1"/>
    <property type="molecule type" value="Genomic_DNA"/>
</dbReference>
<evidence type="ECO:0000256" key="6">
    <source>
        <dbReference type="SAM" id="MobiDB-lite"/>
    </source>
</evidence>
<evidence type="ECO:0000313" key="8">
    <source>
        <dbReference type="EMBL" id="GAA1927545.1"/>
    </source>
</evidence>
<accession>A0ABN2PP31</accession>
<reference evidence="8 9" key="1">
    <citation type="journal article" date="2019" name="Int. J. Syst. Evol. Microbiol.">
        <title>The Global Catalogue of Microorganisms (GCM) 10K type strain sequencing project: providing services to taxonomists for standard genome sequencing and annotation.</title>
        <authorList>
            <consortium name="The Broad Institute Genomics Platform"/>
            <consortium name="The Broad Institute Genome Sequencing Center for Infectious Disease"/>
            <person name="Wu L."/>
            <person name="Ma J."/>
        </authorList>
    </citation>
    <scope>NUCLEOTIDE SEQUENCE [LARGE SCALE GENOMIC DNA]</scope>
    <source>
        <strain evidence="8 9">JCM 14046</strain>
    </source>
</reference>
<keyword evidence="5 7" id="KW-0472">Membrane</keyword>
<dbReference type="SUPFAM" id="SSF103473">
    <property type="entry name" value="MFS general substrate transporter"/>
    <property type="match status" value="1"/>
</dbReference>
<feature type="transmembrane region" description="Helical" evidence="7">
    <location>
        <begin position="108"/>
        <end position="126"/>
    </location>
</feature>
<keyword evidence="2" id="KW-1003">Cell membrane</keyword>
<name>A0ABN2PP31_9ACTN</name>
<evidence type="ECO:0000256" key="7">
    <source>
        <dbReference type="SAM" id="Phobius"/>
    </source>
</evidence>
<dbReference type="InterPro" id="IPR036259">
    <property type="entry name" value="MFS_trans_sf"/>
</dbReference>
<feature type="transmembrane region" description="Helical" evidence="7">
    <location>
        <begin position="355"/>
        <end position="378"/>
    </location>
</feature>
<feature type="transmembrane region" description="Helical" evidence="7">
    <location>
        <begin position="472"/>
        <end position="490"/>
    </location>
</feature>
<feature type="transmembrane region" description="Helical" evidence="7">
    <location>
        <begin position="230"/>
        <end position="250"/>
    </location>
</feature>
<sequence length="509" mass="52063">MAGPPLPPPDADEDHHDAPGRRGGRGRSGARATARTARSAAQRTGRVGRYAVRQARRASHAGGAGASGLSRLIEMHAFNTAGDAAVAIGLAGTLFFQVPTGEARGQVALFLGLTMLPFAIVAPLIGPFLDRFSHGRRWAIGTTMALRGFLCWVLAEAVTRDSALLFPAALGVLVASKAYGVTRAAAVPRLRPPHLTLVKSNGRVSLAGVTGAAVSAPLAAGAAFVGAEWALRYAFVLFVVATVLAILLPAKVDDATGEGRLSMTGAEGGEAGPDPVGTDPTRAGAGAGAGAYGPWSDDPDGRPGRRPRGPNIRIPPAVAFALKANAGPRFLVGFLTMFMAFLLREQPVADLAPEVLLALVVGAAGAGNAAGIALASVLRDVNPRVTVVAVLLADAAMVVLAAALYALPTLVLLGLTAGVAQSLGKLSLDSTIQRDVPGRVQSSAFARSDTTLQLAWVTGGFVGIALPLMPRLGLGTAGAVLLAWSVYVLATRRPAAAPRRGARDPMRHA</sequence>
<evidence type="ECO:0000256" key="5">
    <source>
        <dbReference type="ARBA" id="ARBA00023136"/>
    </source>
</evidence>
<proteinExistence type="predicted"/>
<dbReference type="Pfam" id="PF07690">
    <property type="entry name" value="MFS_1"/>
    <property type="match status" value="1"/>
</dbReference>
<dbReference type="Proteomes" id="UP001501612">
    <property type="component" value="Unassembled WGS sequence"/>
</dbReference>
<gene>
    <name evidence="8" type="ORF">GCM10009737_31800</name>
</gene>
<keyword evidence="9" id="KW-1185">Reference proteome</keyword>
<keyword evidence="4 7" id="KW-1133">Transmembrane helix</keyword>
<dbReference type="PANTHER" id="PTHR23513:SF18">
    <property type="entry name" value="INTEGRAL MEMBRANE PROTEIN"/>
    <property type="match status" value="1"/>
</dbReference>
<organism evidence="8 9">
    <name type="scientific">Nocardioides lentus</name>
    <dbReference type="NCBI Taxonomy" id="338077"/>
    <lineage>
        <taxon>Bacteria</taxon>
        <taxon>Bacillati</taxon>
        <taxon>Actinomycetota</taxon>
        <taxon>Actinomycetes</taxon>
        <taxon>Propionibacteriales</taxon>
        <taxon>Nocardioidaceae</taxon>
        <taxon>Nocardioides</taxon>
    </lineage>
</organism>
<feature type="transmembrane region" description="Helical" evidence="7">
    <location>
        <begin position="385"/>
        <end position="407"/>
    </location>
</feature>
<comment type="subcellular location">
    <subcellularLocation>
        <location evidence="1">Cell membrane</location>
        <topology evidence="1">Multi-pass membrane protein</topology>
    </subcellularLocation>
</comment>
<dbReference type="RefSeq" id="WP_344008586.1">
    <property type="nucleotide sequence ID" value="NZ_BAAAMY010000007.1"/>
</dbReference>
<feature type="region of interest" description="Disordered" evidence="6">
    <location>
        <begin position="259"/>
        <end position="309"/>
    </location>
</feature>
<dbReference type="Gene3D" id="1.20.1250.20">
    <property type="entry name" value="MFS general substrate transporter like domains"/>
    <property type="match status" value="1"/>
</dbReference>
<protein>
    <submittedName>
        <fullName evidence="8">MFS transporter</fullName>
    </submittedName>
</protein>